<keyword evidence="2" id="KW-0732">Signal</keyword>
<sequence precursor="true">MFDRLLALLMTLTLAVPAIVAPPCCCLAANSTCRIAEEAADKPACCQTEAALPPCCRNAQTSVETAPLPTQCGCDGCLSSKPASPLAGPPTVPEAPHPDDLPPAFGAGPLEPPHAGSLDGPRGVIERVSLNRPPPDRQALFCVWVI</sequence>
<evidence type="ECO:0000313" key="4">
    <source>
        <dbReference type="Proteomes" id="UP000317421"/>
    </source>
</evidence>
<keyword evidence="4" id="KW-1185">Reference proteome</keyword>
<feature type="chain" id="PRO_5022873255" evidence="2">
    <location>
        <begin position="21"/>
        <end position="146"/>
    </location>
</feature>
<comment type="caution">
    <text evidence="3">The sequence shown here is derived from an EMBL/GenBank/DDBJ whole genome shotgun (WGS) entry which is preliminary data.</text>
</comment>
<evidence type="ECO:0000256" key="2">
    <source>
        <dbReference type="SAM" id="SignalP"/>
    </source>
</evidence>
<dbReference type="Proteomes" id="UP000317421">
    <property type="component" value="Unassembled WGS sequence"/>
</dbReference>
<evidence type="ECO:0000256" key="1">
    <source>
        <dbReference type="SAM" id="MobiDB-lite"/>
    </source>
</evidence>
<name>A0A5C6AK74_9BACT</name>
<accession>A0A5C6AK74</accession>
<reference evidence="3 4" key="1">
    <citation type="submission" date="2019-02" db="EMBL/GenBank/DDBJ databases">
        <title>Deep-cultivation of Planctomycetes and their phenomic and genomic characterization uncovers novel biology.</title>
        <authorList>
            <person name="Wiegand S."/>
            <person name="Jogler M."/>
            <person name="Boedeker C."/>
            <person name="Pinto D."/>
            <person name="Vollmers J."/>
            <person name="Rivas-Marin E."/>
            <person name="Kohn T."/>
            <person name="Peeters S.H."/>
            <person name="Heuer A."/>
            <person name="Rast P."/>
            <person name="Oberbeckmann S."/>
            <person name="Bunk B."/>
            <person name="Jeske O."/>
            <person name="Meyerdierks A."/>
            <person name="Storesund J.E."/>
            <person name="Kallscheuer N."/>
            <person name="Luecker S."/>
            <person name="Lage O.M."/>
            <person name="Pohl T."/>
            <person name="Merkel B.J."/>
            <person name="Hornburger P."/>
            <person name="Mueller R.-W."/>
            <person name="Bruemmer F."/>
            <person name="Labrenz M."/>
            <person name="Spormann A.M."/>
            <person name="Op Den Camp H."/>
            <person name="Overmann J."/>
            <person name="Amann R."/>
            <person name="Jetten M.S.M."/>
            <person name="Mascher T."/>
            <person name="Medema M.H."/>
            <person name="Devos D.P."/>
            <person name="Kaster A.-K."/>
            <person name="Ovreas L."/>
            <person name="Rohde M."/>
            <person name="Galperin M.Y."/>
            <person name="Jogler C."/>
        </authorList>
    </citation>
    <scope>NUCLEOTIDE SEQUENCE [LARGE SCALE GENOMIC DNA]</scope>
    <source>
        <strain evidence="3 4">Pla108</strain>
    </source>
</reference>
<organism evidence="3 4">
    <name type="scientific">Botrimarina colliarenosi</name>
    <dbReference type="NCBI Taxonomy" id="2528001"/>
    <lineage>
        <taxon>Bacteria</taxon>
        <taxon>Pseudomonadati</taxon>
        <taxon>Planctomycetota</taxon>
        <taxon>Planctomycetia</taxon>
        <taxon>Pirellulales</taxon>
        <taxon>Lacipirellulaceae</taxon>
        <taxon>Botrimarina</taxon>
    </lineage>
</organism>
<feature type="signal peptide" evidence="2">
    <location>
        <begin position="1"/>
        <end position="20"/>
    </location>
</feature>
<dbReference type="AlphaFoldDB" id="A0A5C6AK74"/>
<dbReference type="EMBL" id="SJPR01000001">
    <property type="protein sequence ID" value="TWT99648.1"/>
    <property type="molecule type" value="Genomic_DNA"/>
</dbReference>
<dbReference type="RefSeq" id="WP_146442719.1">
    <property type="nucleotide sequence ID" value="NZ_SJPR01000001.1"/>
</dbReference>
<protein>
    <submittedName>
        <fullName evidence="3">Uncharacterized protein</fullName>
    </submittedName>
</protein>
<feature type="region of interest" description="Disordered" evidence="1">
    <location>
        <begin position="83"/>
        <end position="121"/>
    </location>
</feature>
<evidence type="ECO:0000313" key="3">
    <source>
        <dbReference type="EMBL" id="TWT99648.1"/>
    </source>
</evidence>
<gene>
    <name evidence="3" type="ORF">Pla108_05910</name>
</gene>
<dbReference type="OrthoDB" id="290562at2"/>
<proteinExistence type="predicted"/>